<evidence type="ECO:0000256" key="1">
    <source>
        <dbReference type="SAM" id="Phobius"/>
    </source>
</evidence>
<reference evidence="2" key="1">
    <citation type="journal article" date="2016" name="Nat. Genet.">
        <title>A high-quality carrot genome assembly provides new insights into carotenoid accumulation and asterid genome evolution.</title>
        <authorList>
            <person name="Iorizzo M."/>
            <person name="Ellison S."/>
            <person name="Senalik D."/>
            <person name="Zeng P."/>
            <person name="Satapoomin P."/>
            <person name="Huang J."/>
            <person name="Bowman M."/>
            <person name="Iovene M."/>
            <person name="Sanseverino W."/>
            <person name="Cavagnaro P."/>
            <person name="Yildiz M."/>
            <person name="Macko-Podgorni A."/>
            <person name="Moranska E."/>
            <person name="Grzebelus E."/>
            <person name="Grzebelus D."/>
            <person name="Ashrafi H."/>
            <person name="Zheng Z."/>
            <person name="Cheng S."/>
            <person name="Spooner D."/>
            <person name="Van Deynze A."/>
            <person name="Simon P."/>
        </authorList>
    </citation>
    <scope>NUCLEOTIDE SEQUENCE [LARGE SCALE GENOMIC DNA]</scope>
    <source>
        <tissue evidence="2">Leaf</tissue>
    </source>
</reference>
<dbReference type="Gramene" id="KZM81514">
    <property type="protein sequence ID" value="KZM81514"/>
    <property type="gene ID" value="DCAR_029127"/>
</dbReference>
<dbReference type="AlphaFoldDB" id="A0A175YD21"/>
<sequence>MADWIRPVTLSRLWNRCYNLFSSSDFFISTINTIKDVLSWSGLFIISLLIGIWIKLAITGLASFLPGDVPSWKTSWTVGIAIFTFSCYCLEECLKMKRAQLARALLDPSRRNNIEFRNGTVY</sequence>
<dbReference type="EMBL" id="LNRQ01000009">
    <property type="protein sequence ID" value="KZM81514.1"/>
    <property type="molecule type" value="Genomic_DNA"/>
</dbReference>
<dbReference type="EMBL" id="CP093351">
    <property type="protein sequence ID" value="WOH13965.1"/>
    <property type="molecule type" value="Genomic_DNA"/>
</dbReference>
<keyword evidence="1" id="KW-0472">Membrane</keyword>
<keyword evidence="1" id="KW-0812">Transmembrane</keyword>
<evidence type="ECO:0000313" key="3">
    <source>
        <dbReference type="EMBL" id="WOH13965.1"/>
    </source>
</evidence>
<keyword evidence="1" id="KW-1133">Transmembrane helix</keyword>
<evidence type="ECO:0000313" key="2">
    <source>
        <dbReference type="EMBL" id="KZM81514.1"/>
    </source>
</evidence>
<feature type="transmembrane region" description="Helical" evidence="1">
    <location>
        <begin position="76"/>
        <end position="94"/>
    </location>
</feature>
<reference evidence="3" key="2">
    <citation type="submission" date="2022-03" db="EMBL/GenBank/DDBJ databases">
        <title>Draft title - Genomic analysis of global carrot germplasm unveils the trajectory of domestication and the origin of high carotenoid orange carrot.</title>
        <authorList>
            <person name="Iorizzo M."/>
            <person name="Ellison S."/>
            <person name="Senalik D."/>
            <person name="Macko-Podgorni A."/>
            <person name="Grzebelus D."/>
            <person name="Bostan H."/>
            <person name="Rolling W."/>
            <person name="Curaba J."/>
            <person name="Simon P."/>
        </authorList>
    </citation>
    <scope>NUCLEOTIDE SEQUENCE</scope>
    <source>
        <tissue evidence="3">Leaf</tissue>
    </source>
</reference>
<organism evidence="2">
    <name type="scientific">Daucus carota subsp. sativus</name>
    <name type="common">Carrot</name>
    <dbReference type="NCBI Taxonomy" id="79200"/>
    <lineage>
        <taxon>Eukaryota</taxon>
        <taxon>Viridiplantae</taxon>
        <taxon>Streptophyta</taxon>
        <taxon>Embryophyta</taxon>
        <taxon>Tracheophyta</taxon>
        <taxon>Spermatophyta</taxon>
        <taxon>Magnoliopsida</taxon>
        <taxon>eudicotyledons</taxon>
        <taxon>Gunneridae</taxon>
        <taxon>Pentapetalae</taxon>
        <taxon>asterids</taxon>
        <taxon>campanulids</taxon>
        <taxon>Apiales</taxon>
        <taxon>Apiaceae</taxon>
        <taxon>Apioideae</taxon>
        <taxon>Scandiceae</taxon>
        <taxon>Daucinae</taxon>
        <taxon>Daucus</taxon>
        <taxon>Daucus sect. Daucus</taxon>
    </lineage>
</organism>
<name>A0A175YD21_DAUCS</name>
<dbReference type="Proteomes" id="UP000077755">
    <property type="component" value="Chromosome 9"/>
</dbReference>
<proteinExistence type="predicted"/>
<gene>
    <name evidence="2" type="ORF">DCAR_029127</name>
    <name evidence="3" type="ORF">DCAR_0933479</name>
</gene>
<feature type="transmembrane region" description="Helical" evidence="1">
    <location>
        <begin position="37"/>
        <end position="56"/>
    </location>
</feature>
<accession>A0A175YD21</accession>
<evidence type="ECO:0000313" key="4">
    <source>
        <dbReference type="Proteomes" id="UP000077755"/>
    </source>
</evidence>
<protein>
    <submittedName>
        <fullName evidence="2">Uncharacterized protein</fullName>
    </submittedName>
</protein>
<keyword evidence="4" id="KW-1185">Reference proteome</keyword>